<keyword evidence="3 5" id="KW-0720">Serine protease</keyword>
<evidence type="ECO:0000256" key="3">
    <source>
        <dbReference type="ARBA" id="ARBA00022825"/>
    </source>
</evidence>
<keyword evidence="9" id="KW-1185">Reference proteome</keyword>
<keyword evidence="4" id="KW-1015">Disulfide bond</keyword>
<dbReference type="InterPro" id="IPR001254">
    <property type="entry name" value="Trypsin_dom"/>
</dbReference>
<feature type="signal peptide" evidence="6">
    <location>
        <begin position="1"/>
        <end position="20"/>
    </location>
</feature>
<dbReference type="FunFam" id="2.40.10.10:FF:000003">
    <property type="entry name" value="Transmembrane serine protease 3"/>
    <property type="match status" value="1"/>
</dbReference>
<dbReference type="GO" id="GO:0006508">
    <property type="term" value="P:proteolysis"/>
    <property type="evidence" value="ECO:0007669"/>
    <property type="project" value="UniProtKB-KW"/>
</dbReference>
<sequence>MHLLLAILISILSNAQSVRAQYSNHTNFTMGNQTLPTIDRVEGNITYYDPRAWHVANTTGVRAFPPEMEMETRLIGGTEAWAHSWPWQVSLRFASVHACGGAIISDQWIVTAAHCFIKYKNPMFWTAVAGKHDLDDPREACEQVRDVALIISHHNYDRMKKENDVALVNLITPLNFDMCVRPISILTGPLPVMRKCTITGWGSTTENGPQMNRLQEVNVTIMPQETCNRFYYGRVLSKMLCAGEEAGGVDACQGDSGGPLSCFRGLSYQLAGIVSWGVGCGRSQKPGVYTNLQHYKLWMDTEMTSYEGYNYLGTYRSSAHCGQAEMKPCRLRNVSAVVVKTKEEMDKDGHRVLKVSTACPFSWPWQVSLQHDGVHYCSGTLISPHWVLAPRHCHCRAMLDFVNLGVHDLTFKTSETIVEEVVSIERGEGFPPAFDLSLIRLSDPARLGPTIYPVCVHNEDDEPDESWSCVTTGWGSTDALYVDPDALHQARINIVNKTSCRAAWGEDLILNTHICASAASSPACMGDFGAPLLCLRYGVYTLVGMVTWSSKTCDPEKPAVFTRVSAFQSWITDKTDS</sequence>
<dbReference type="EMBL" id="JADWDJ010000017">
    <property type="protein sequence ID" value="KAG5267252.1"/>
    <property type="molecule type" value="Genomic_DNA"/>
</dbReference>
<dbReference type="InterPro" id="IPR001314">
    <property type="entry name" value="Peptidase_S1A"/>
</dbReference>
<feature type="domain" description="Peptidase S1" evidence="7">
    <location>
        <begin position="74"/>
        <end position="304"/>
    </location>
</feature>
<evidence type="ECO:0000313" key="8">
    <source>
        <dbReference type="EMBL" id="KAG5267252.1"/>
    </source>
</evidence>
<evidence type="ECO:0000256" key="6">
    <source>
        <dbReference type="SAM" id="SignalP"/>
    </source>
</evidence>
<dbReference type="PANTHER" id="PTHR24252">
    <property type="entry name" value="ACROSIN-RELATED"/>
    <property type="match status" value="1"/>
</dbReference>
<name>A0AAV6G181_9TELE</name>
<feature type="domain" description="Peptidase S1" evidence="7">
    <location>
        <begin position="352"/>
        <end position="576"/>
    </location>
</feature>
<reference evidence="8 9" key="1">
    <citation type="submission" date="2020-10" db="EMBL/GenBank/DDBJ databases">
        <title>Chromosome-scale genome assembly of the Allis shad, Alosa alosa.</title>
        <authorList>
            <person name="Margot Z."/>
            <person name="Christophe K."/>
            <person name="Cabau C."/>
            <person name="Louis A."/>
            <person name="Berthelot C."/>
            <person name="Parey E."/>
            <person name="Roest Crollius H."/>
            <person name="Montfort J."/>
            <person name="Robinson-Rechavi M."/>
            <person name="Bucao C."/>
            <person name="Bouchez O."/>
            <person name="Gislard M."/>
            <person name="Lluch J."/>
            <person name="Milhes M."/>
            <person name="Lampietro C."/>
            <person name="Lopez Roques C."/>
            <person name="Donnadieu C."/>
            <person name="Braasch I."/>
            <person name="Desvignes T."/>
            <person name="Postlethwait J."/>
            <person name="Bobe J."/>
            <person name="Guiguen Y."/>
        </authorList>
    </citation>
    <scope>NUCLEOTIDE SEQUENCE [LARGE SCALE GENOMIC DNA]</scope>
    <source>
        <strain evidence="8">M-15738</strain>
        <tissue evidence="8">Blood</tissue>
    </source>
</reference>
<dbReference type="InterPro" id="IPR009003">
    <property type="entry name" value="Peptidase_S1_PA"/>
</dbReference>
<dbReference type="SUPFAM" id="SSF50494">
    <property type="entry name" value="Trypsin-like serine proteases"/>
    <property type="match status" value="2"/>
</dbReference>
<dbReference type="InterPro" id="IPR043504">
    <property type="entry name" value="Peptidase_S1_PA_chymotrypsin"/>
</dbReference>
<dbReference type="PANTHER" id="PTHR24252:SF18">
    <property type="entry name" value="OVOCHYMASE 1"/>
    <property type="match status" value="1"/>
</dbReference>
<organism evidence="8 9">
    <name type="scientific">Alosa alosa</name>
    <name type="common">allis shad</name>
    <dbReference type="NCBI Taxonomy" id="278164"/>
    <lineage>
        <taxon>Eukaryota</taxon>
        <taxon>Metazoa</taxon>
        <taxon>Chordata</taxon>
        <taxon>Craniata</taxon>
        <taxon>Vertebrata</taxon>
        <taxon>Euteleostomi</taxon>
        <taxon>Actinopterygii</taxon>
        <taxon>Neopterygii</taxon>
        <taxon>Teleostei</taxon>
        <taxon>Clupei</taxon>
        <taxon>Clupeiformes</taxon>
        <taxon>Clupeoidei</taxon>
        <taxon>Clupeidae</taxon>
        <taxon>Alosa</taxon>
    </lineage>
</organism>
<keyword evidence="1 5" id="KW-0645">Protease</keyword>
<evidence type="ECO:0000256" key="4">
    <source>
        <dbReference type="ARBA" id="ARBA00023157"/>
    </source>
</evidence>
<dbReference type="Pfam" id="PF00089">
    <property type="entry name" value="Trypsin"/>
    <property type="match status" value="2"/>
</dbReference>
<dbReference type="InterPro" id="IPR018114">
    <property type="entry name" value="TRYPSIN_HIS"/>
</dbReference>
<dbReference type="GO" id="GO:0004252">
    <property type="term" value="F:serine-type endopeptidase activity"/>
    <property type="evidence" value="ECO:0007669"/>
    <property type="project" value="InterPro"/>
</dbReference>
<evidence type="ECO:0000256" key="2">
    <source>
        <dbReference type="ARBA" id="ARBA00022801"/>
    </source>
</evidence>
<dbReference type="CDD" id="cd00190">
    <property type="entry name" value="Tryp_SPc"/>
    <property type="match status" value="2"/>
</dbReference>
<evidence type="ECO:0000256" key="1">
    <source>
        <dbReference type="ARBA" id="ARBA00022670"/>
    </source>
</evidence>
<dbReference type="Proteomes" id="UP000823561">
    <property type="component" value="Chromosome 17"/>
</dbReference>
<dbReference type="Gene3D" id="2.40.10.10">
    <property type="entry name" value="Trypsin-like serine proteases"/>
    <property type="match status" value="2"/>
</dbReference>
<dbReference type="SMART" id="SM00020">
    <property type="entry name" value="Tryp_SPc"/>
    <property type="match status" value="2"/>
</dbReference>
<dbReference type="PROSITE" id="PS00134">
    <property type="entry name" value="TRYPSIN_HIS"/>
    <property type="match status" value="1"/>
</dbReference>
<evidence type="ECO:0000313" key="9">
    <source>
        <dbReference type="Proteomes" id="UP000823561"/>
    </source>
</evidence>
<protein>
    <recommendedName>
        <fullName evidence="7">Peptidase S1 domain-containing protein</fullName>
    </recommendedName>
</protein>
<evidence type="ECO:0000259" key="7">
    <source>
        <dbReference type="PROSITE" id="PS50240"/>
    </source>
</evidence>
<gene>
    <name evidence="8" type="ORF">AALO_G00219670</name>
</gene>
<dbReference type="PRINTS" id="PR00722">
    <property type="entry name" value="CHYMOTRYPSIN"/>
</dbReference>
<dbReference type="PROSITE" id="PS00135">
    <property type="entry name" value="TRYPSIN_SER"/>
    <property type="match status" value="1"/>
</dbReference>
<proteinExistence type="predicted"/>
<dbReference type="PROSITE" id="PS50240">
    <property type="entry name" value="TRYPSIN_DOM"/>
    <property type="match status" value="2"/>
</dbReference>
<evidence type="ECO:0000256" key="5">
    <source>
        <dbReference type="RuleBase" id="RU363034"/>
    </source>
</evidence>
<dbReference type="AlphaFoldDB" id="A0AAV6G181"/>
<dbReference type="InterPro" id="IPR033116">
    <property type="entry name" value="TRYPSIN_SER"/>
</dbReference>
<comment type="caution">
    <text evidence="8">The sequence shown here is derived from an EMBL/GenBank/DDBJ whole genome shotgun (WGS) entry which is preliminary data.</text>
</comment>
<keyword evidence="2 5" id="KW-0378">Hydrolase</keyword>
<feature type="chain" id="PRO_5043652675" description="Peptidase S1 domain-containing protein" evidence="6">
    <location>
        <begin position="21"/>
        <end position="577"/>
    </location>
</feature>
<keyword evidence="6" id="KW-0732">Signal</keyword>
<accession>A0AAV6G181</accession>